<dbReference type="GO" id="GO:0016746">
    <property type="term" value="F:acyltransferase activity"/>
    <property type="evidence" value="ECO:0007669"/>
    <property type="project" value="InterPro"/>
</dbReference>
<evidence type="ECO:0000313" key="3">
    <source>
        <dbReference type="Proteomes" id="UP001320119"/>
    </source>
</evidence>
<name>A0AAN1WIU1_9GAMM</name>
<evidence type="ECO:0000313" key="2">
    <source>
        <dbReference type="EMBL" id="BCD98396.1"/>
    </source>
</evidence>
<proteinExistence type="predicted"/>
<evidence type="ECO:0000259" key="1">
    <source>
        <dbReference type="Pfam" id="PF01553"/>
    </source>
</evidence>
<accession>A0AAN1WIU1</accession>
<dbReference type="Pfam" id="PF01553">
    <property type="entry name" value="Acyltransferase"/>
    <property type="match status" value="1"/>
</dbReference>
<dbReference type="GO" id="GO:0019698">
    <property type="term" value="P:D-galacturonate catabolic process"/>
    <property type="evidence" value="ECO:0007669"/>
    <property type="project" value="TreeGrafter"/>
</dbReference>
<gene>
    <name evidence="2" type="ORF">MARGE09_P2597</name>
</gene>
<dbReference type="EMBL" id="AP023086">
    <property type="protein sequence ID" value="BCD98396.1"/>
    <property type="molecule type" value="Genomic_DNA"/>
</dbReference>
<protein>
    <recommendedName>
        <fullName evidence="1">Phospholipid/glycerol acyltransferase domain-containing protein</fullName>
    </recommendedName>
</protein>
<dbReference type="InterPro" id="IPR002123">
    <property type="entry name" value="Plipid/glycerol_acylTrfase"/>
</dbReference>
<organism evidence="2 3">
    <name type="scientific">Marinagarivorans cellulosilyticus</name>
    <dbReference type="NCBI Taxonomy" id="2721545"/>
    <lineage>
        <taxon>Bacteria</taxon>
        <taxon>Pseudomonadati</taxon>
        <taxon>Pseudomonadota</taxon>
        <taxon>Gammaproteobacteria</taxon>
        <taxon>Cellvibrionales</taxon>
        <taxon>Cellvibrionaceae</taxon>
        <taxon>Marinagarivorans</taxon>
    </lineage>
</organism>
<sequence length="398" mass="44530">MFVGFFGPTYPTMSDFDDIRPYNDDEVRATLLRLLNDNEFIDAIVRLKRPLLSRLMAPLARPLARSALHKEIRDVDSVEGFQAKIESYLAKNLNETTSKITVSGLEALDKTKPYLFISNHRDIAMDPAFVNWVLYQNGFKTLRIAIGDNLLTKPFASDLMRLNKCFIVNRSATSPREKLKAAKKLSAYMHHSLTQDKSNLWIAQREGRAKDSLDITNPAIISMLALNKPKQEAFGDYIASLNIVPVSISYEYDPCDEAKARELTIVAEQGAYEKAEHEDVQSIARGITGQKGRVHVSFGSPFTAELESVEAVAAALDRQITENYVLQPTNCIAHTIVHGCAPNVVMGAEVKLYKEQDHKAAMAEFEARLKACPTAWRERFLSIYANPVAAKLALQHAE</sequence>
<dbReference type="SUPFAM" id="SSF69593">
    <property type="entry name" value="Glycerol-3-phosphate (1)-acyltransferase"/>
    <property type="match status" value="1"/>
</dbReference>
<dbReference type="PANTHER" id="PTHR30068:SF3">
    <property type="entry name" value="PHOSPHOLIPID_GLYCEROL ACYLTRANSFERASE DOMAIN-CONTAINING PROTEIN"/>
    <property type="match status" value="1"/>
</dbReference>
<dbReference type="KEGG" id="marq:MARGE09_P2597"/>
<dbReference type="GO" id="GO:0042840">
    <property type="term" value="P:D-glucuronate catabolic process"/>
    <property type="evidence" value="ECO:0007669"/>
    <property type="project" value="TreeGrafter"/>
</dbReference>
<reference evidence="2 3" key="1">
    <citation type="journal article" date="2022" name="IScience">
        <title>An ultrasensitive nanofiber-based assay for enzymatic hydrolysis and deep-sea microbial degradation of cellulose.</title>
        <authorList>
            <person name="Tsudome M."/>
            <person name="Tachioka M."/>
            <person name="Miyazaki M."/>
            <person name="Uchimura K."/>
            <person name="Tsuda M."/>
            <person name="Takaki Y."/>
            <person name="Deguchi S."/>
        </authorList>
    </citation>
    <scope>NUCLEOTIDE SEQUENCE [LARGE SCALE GENOMIC DNA]</scope>
    <source>
        <strain evidence="2 3">GE09</strain>
    </source>
</reference>
<dbReference type="AlphaFoldDB" id="A0AAN1WIU1"/>
<dbReference type="Proteomes" id="UP001320119">
    <property type="component" value="Chromosome"/>
</dbReference>
<dbReference type="PANTHER" id="PTHR30068">
    <property type="entry name" value="URONATE ISOMERASE"/>
    <property type="match status" value="1"/>
</dbReference>
<keyword evidence="3" id="KW-1185">Reference proteome</keyword>
<feature type="domain" description="Phospholipid/glycerol acyltransferase" evidence="1">
    <location>
        <begin position="99"/>
        <end position="212"/>
    </location>
</feature>